<protein>
    <submittedName>
        <fullName evidence="1">Uncharacterized protein</fullName>
    </submittedName>
</protein>
<proteinExistence type="predicted"/>
<evidence type="ECO:0000313" key="2">
    <source>
        <dbReference type="Proteomes" id="UP000886520"/>
    </source>
</evidence>
<gene>
    <name evidence="1" type="ORF">GOP47_0018991</name>
</gene>
<name>A0A9D4ZA45_ADICA</name>
<keyword evidence="2" id="KW-1185">Reference proteome</keyword>
<accession>A0A9D4ZA45</accession>
<reference evidence="1" key="1">
    <citation type="submission" date="2021-01" db="EMBL/GenBank/DDBJ databases">
        <title>Adiantum capillus-veneris genome.</title>
        <authorList>
            <person name="Fang Y."/>
            <person name="Liao Q."/>
        </authorList>
    </citation>
    <scope>NUCLEOTIDE SEQUENCE</scope>
    <source>
        <strain evidence="1">H3</strain>
        <tissue evidence="1">Leaf</tissue>
    </source>
</reference>
<sequence length="291" mass="32481">MRNEGIFPDACMLGTTLIDMGFGLQGYASIRADLLDALFANHEAIRESYVLYFIATSFFMTIVGQQPAAVARSCRDHEGPFFSHSFKLLHDSLDRSLRDEIYSQQWTFQLHKHDSNSTTLQASLKYRLTIWTIETSLYIITSREMKGAKRKSGLSKQAAKTYVFLNSLSRFCSSSTQSCLVNFSDYVSFVLGCSHPWSCVSVFLQVSALNVSNVMLSVGNVAWDHQSNSMAGAPTGSMTPYRPFGTETGFSVAVVQFGMVDLYASSLEDPPTLVSFFKYNVDLTRHTYIKG</sequence>
<dbReference type="AlphaFoldDB" id="A0A9D4ZA45"/>
<dbReference type="EMBL" id="JABFUD020000018">
    <property type="protein sequence ID" value="KAI5066367.1"/>
    <property type="molecule type" value="Genomic_DNA"/>
</dbReference>
<comment type="caution">
    <text evidence="1">The sequence shown here is derived from an EMBL/GenBank/DDBJ whole genome shotgun (WGS) entry which is preliminary data.</text>
</comment>
<dbReference type="Proteomes" id="UP000886520">
    <property type="component" value="Chromosome 18"/>
</dbReference>
<organism evidence="1 2">
    <name type="scientific">Adiantum capillus-veneris</name>
    <name type="common">Maidenhair fern</name>
    <dbReference type="NCBI Taxonomy" id="13818"/>
    <lineage>
        <taxon>Eukaryota</taxon>
        <taxon>Viridiplantae</taxon>
        <taxon>Streptophyta</taxon>
        <taxon>Embryophyta</taxon>
        <taxon>Tracheophyta</taxon>
        <taxon>Polypodiopsida</taxon>
        <taxon>Polypodiidae</taxon>
        <taxon>Polypodiales</taxon>
        <taxon>Pteridineae</taxon>
        <taxon>Pteridaceae</taxon>
        <taxon>Vittarioideae</taxon>
        <taxon>Adiantum</taxon>
    </lineage>
</organism>
<evidence type="ECO:0000313" key="1">
    <source>
        <dbReference type="EMBL" id="KAI5066367.1"/>
    </source>
</evidence>